<dbReference type="Pfam" id="PF01757">
    <property type="entry name" value="Acyl_transf_3"/>
    <property type="match status" value="1"/>
</dbReference>
<feature type="transmembrane region" description="Helical" evidence="5">
    <location>
        <begin position="991"/>
        <end position="1010"/>
    </location>
</feature>
<keyword evidence="2 5" id="KW-0812">Transmembrane</keyword>
<proteinExistence type="predicted"/>
<name>A0A8S1TLK1_9CILI</name>
<dbReference type="AlphaFoldDB" id="A0A8S1TLK1"/>
<feature type="transmembrane region" description="Helical" evidence="5">
    <location>
        <begin position="1031"/>
        <end position="1051"/>
    </location>
</feature>
<dbReference type="GO" id="GO:0016020">
    <property type="term" value="C:membrane"/>
    <property type="evidence" value="ECO:0007669"/>
    <property type="project" value="UniProtKB-SubCell"/>
</dbReference>
<reference evidence="7" key="1">
    <citation type="submission" date="2021-01" db="EMBL/GenBank/DDBJ databases">
        <authorList>
            <consortium name="Genoscope - CEA"/>
            <person name="William W."/>
        </authorList>
    </citation>
    <scope>NUCLEOTIDE SEQUENCE</scope>
</reference>
<feature type="transmembrane region" description="Helical" evidence="5">
    <location>
        <begin position="879"/>
        <end position="896"/>
    </location>
</feature>
<accession>A0A8S1TLK1</accession>
<feature type="transmembrane region" description="Helical" evidence="5">
    <location>
        <begin position="456"/>
        <end position="483"/>
    </location>
</feature>
<keyword evidence="3 5" id="KW-1133">Transmembrane helix</keyword>
<feature type="transmembrane region" description="Helical" evidence="5">
    <location>
        <begin position="363"/>
        <end position="382"/>
    </location>
</feature>
<feature type="transmembrane region" description="Helical" evidence="5">
    <location>
        <begin position="613"/>
        <end position="634"/>
    </location>
</feature>
<feature type="transmembrane region" description="Helical" evidence="5">
    <location>
        <begin position="312"/>
        <end position="339"/>
    </location>
</feature>
<feature type="transmembrane region" description="Helical" evidence="5">
    <location>
        <begin position="81"/>
        <end position="101"/>
    </location>
</feature>
<protein>
    <recommendedName>
        <fullName evidence="6">Acyltransferase 3 domain-containing protein</fullName>
    </recommendedName>
</protein>
<dbReference type="InterPro" id="IPR006876">
    <property type="entry name" value="LMBR1-like_membr_prot"/>
</dbReference>
<feature type="transmembrane region" description="Helical" evidence="5">
    <location>
        <begin position="113"/>
        <end position="138"/>
    </location>
</feature>
<dbReference type="GO" id="GO:0016747">
    <property type="term" value="F:acyltransferase activity, transferring groups other than amino-acyl groups"/>
    <property type="evidence" value="ECO:0007669"/>
    <property type="project" value="InterPro"/>
</dbReference>
<keyword evidence="4 5" id="KW-0472">Membrane</keyword>
<evidence type="ECO:0000256" key="3">
    <source>
        <dbReference type="ARBA" id="ARBA00022989"/>
    </source>
</evidence>
<feature type="transmembrane region" description="Helical" evidence="5">
    <location>
        <begin position="6"/>
        <end position="27"/>
    </location>
</feature>
<feature type="transmembrane region" description="Helical" evidence="5">
    <location>
        <begin position="950"/>
        <end position="971"/>
    </location>
</feature>
<dbReference type="PANTHER" id="PTHR31652">
    <property type="entry name" value="LIMR FAMILY PROTEIN DDB_G0283707-RELATED"/>
    <property type="match status" value="1"/>
</dbReference>
<evidence type="ECO:0000313" key="7">
    <source>
        <dbReference type="EMBL" id="CAD8151899.1"/>
    </source>
</evidence>
<evidence type="ECO:0000313" key="8">
    <source>
        <dbReference type="Proteomes" id="UP000689195"/>
    </source>
</evidence>
<feature type="transmembrane region" description="Helical" evidence="5">
    <location>
        <begin position="927"/>
        <end position="943"/>
    </location>
</feature>
<dbReference type="Proteomes" id="UP000689195">
    <property type="component" value="Unassembled WGS sequence"/>
</dbReference>
<feature type="transmembrane region" description="Helical" evidence="5">
    <location>
        <begin position="722"/>
        <end position="740"/>
    </location>
</feature>
<dbReference type="EMBL" id="CAJJDO010000022">
    <property type="protein sequence ID" value="CAD8151899.1"/>
    <property type="molecule type" value="Genomic_DNA"/>
</dbReference>
<feature type="domain" description="Acyltransferase 3" evidence="6">
    <location>
        <begin position="715"/>
        <end position="1075"/>
    </location>
</feature>
<gene>
    <name evidence="7" type="ORF">PPENT_87.1.T0220160</name>
</gene>
<dbReference type="Pfam" id="PF04791">
    <property type="entry name" value="LMBR1"/>
    <property type="match status" value="1"/>
</dbReference>
<evidence type="ECO:0000256" key="4">
    <source>
        <dbReference type="ARBA" id="ARBA00023136"/>
    </source>
</evidence>
<dbReference type="OrthoDB" id="295273at2759"/>
<comment type="caution">
    <text evidence="7">The sequence shown here is derived from an EMBL/GenBank/DDBJ whole genome shotgun (WGS) entry which is preliminary data.</text>
</comment>
<evidence type="ECO:0000256" key="1">
    <source>
        <dbReference type="ARBA" id="ARBA00004141"/>
    </source>
</evidence>
<keyword evidence="8" id="KW-1185">Reference proteome</keyword>
<evidence type="ECO:0000256" key="5">
    <source>
        <dbReference type="SAM" id="Phobius"/>
    </source>
</evidence>
<organism evidence="7 8">
    <name type="scientific">Paramecium pentaurelia</name>
    <dbReference type="NCBI Taxonomy" id="43138"/>
    <lineage>
        <taxon>Eukaryota</taxon>
        <taxon>Sar</taxon>
        <taxon>Alveolata</taxon>
        <taxon>Ciliophora</taxon>
        <taxon>Intramacronucleata</taxon>
        <taxon>Oligohymenophorea</taxon>
        <taxon>Peniculida</taxon>
        <taxon>Parameciidae</taxon>
        <taxon>Paramecium</taxon>
    </lineage>
</organism>
<dbReference type="PANTHER" id="PTHR31652:SF0">
    <property type="entry name" value="LIMR FAMILY PROTEIN DDB_G0283707-RELATED"/>
    <property type="match status" value="1"/>
</dbReference>
<feature type="transmembrane region" description="Helical" evidence="5">
    <location>
        <begin position="851"/>
        <end position="872"/>
    </location>
</feature>
<feature type="transmembrane region" description="Helical" evidence="5">
    <location>
        <begin position="188"/>
        <end position="218"/>
    </location>
</feature>
<feature type="transmembrane region" description="Helical" evidence="5">
    <location>
        <begin position="1063"/>
        <end position="1083"/>
    </location>
</feature>
<evidence type="ECO:0000259" key="6">
    <source>
        <dbReference type="Pfam" id="PF01757"/>
    </source>
</evidence>
<feature type="transmembrane region" description="Helical" evidence="5">
    <location>
        <begin position="752"/>
        <end position="781"/>
    </location>
</feature>
<dbReference type="InterPro" id="IPR002656">
    <property type="entry name" value="Acyl_transf_3_dom"/>
</dbReference>
<feature type="transmembrane region" description="Helical" evidence="5">
    <location>
        <begin position="39"/>
        <end position="61"/>
    </location>
</feature>
<evidence type="ECO:0000256" key="2">
    <source>
        <dbReference type="ARBA" id="ARBA00022692"/>
    </source>
</evidence>
<comment type="subcellular location">
    <subcellularLocation>
        <location evidence="1">Membrane</location>
        <topology evidence="1">Multi-pass membrane protein</topology>
    </subcellularLocation>
</comment>
<feature type="transmembrane region" description="Helical" evidence="5">
    <location>
        <begin position="793"/>
        <end position="814"/>
    </location>
</feature>
<sequence>MEWFLIIVTIVMALLLLFVNFYLLVLYCHPEDSGWGSSLVCKVFVIFGMTLTWAQVLMLPLDAANSRGLGEGLDMDFFWKFIYMLILIFGTLFIPFAQYYYESDDEKSVSQRCCAALYQQLCFVIIVALLLFISYAFLRFADIPVYISVKSCSQPTLFLDSETPFTGVANSLQEDSEDTLEYEVSFPVYVMAFMSLFGYCLFVLFGGVGLTALPVDLIQEFIHRPKKLTSAEGAQKKGSLKRKAFELIEEGNKVRDDQKDAVAQDGWWAKYREKRRVRTQFTKYKNAVLSLDRDYEIFKLELKYFDTNPIVWYFKLVIGVIFCVISFIWWLHILLFIVIRDADGISASSFLNKILIGLEDGNAGFLCVGIFGLLCIYLLWCTQKGNIKFGLRIPFLFSLHIMKINETWMNTFLFNVQLMLICSVAVTQFCTKAFSQYIRLSTLNMLFSTQIQYLRFFTYLYSNNVFEIILLVWSVLTMIYLLIRRSDKPKMLKEIEEIIGNLMADTLTDPKLELTKLAPYIYFSGKGINDFGFYEDCTNQYQYAVIQFFVPSTPASVNVGICFTKQCSISDINSSIQTLKKWILAVAQDISQVDLTEYELKFLDSQVIAQPQITTYILISCLIVFIMLQVYFTYFHKQDPKILKEQLQLEQLQQQRDIQEVSTYFDEEEQLINNLNQNKYNKRGIKLNEFYELYINLDLKINYQECCKPQESKYSSLNGIRVLGFLMCVFGNTGISMLLQCDFYQVQHYSKHYILLIVFGCLYSVEIFLWLSGFFAVFTFIKLNCLYNLLLRICKFWPLMVLIILINTQIIPYLGDGPRWFYIERYTKCGKWWQNILFINNFDDENYCTLWLWQLSLDVQLTIICAIIIVLYKRNKKAAIILTTILLLVSQSYVIYTCLDKQYGIPYYAAFTTDIYKSFYYRPWFRAPPYFVGMLTAFFVINFKRKLKLWFQNTIQIIGFLIIVYLTVGWYDTMQFGEDFYPKLYSQIYEGIMRTIYAIGITLFVLPNLLGNHNIIYQLLNYTPIKYIVKFTFVGYLLHMLIVEVIIASFYKSLDFNVQSIGQVYVGCIIIIAGFSFIFRWLIELPFEIKHKITEKSQSKQYMQKKNVDLI</sequence>